<dbReference type="GO" id="GO:0046961">
    <property type="term" value="F:proton-transporting ATPase activity, rotational mechanism"/>
    <property type="evidence" value="ECO:0007669"/>
    <property type="project" value="InterPro"/>
</dbReference>
<dbReference type="NCBIfam" id="TIGR01101">
    <property type="entry name" value="V_ATP_synt_F"/>
    <property type="match status" value="1"/>
</dbReference>
<evidence type="ECO:0000256" key="3">
    <source>
        <dbReference type="ARBA" id="ARBA00022781"/>
    </source>
</evidence>
<dbReference type="EMBL" id="BDRX01000066">
    <property type="protein sequence ID" value="GBF95551.1"/>
    <property type="molecule type" value="Genomic_DNA"/>
</dbReference>
<accession>A0A2V0P6R0</accession>
<dbReference type="InterPro" id="IPR005772">
    <property type="entry name" value="ATPase_V1-cplx_fsu_euk"/>
</dbReference>
<comment type="function">
    <text evidence="5">Subunit of the V1 complex of vacuolar(H+)-ATPase (V-ATPase), a multisubunit enzyme composed of a peripheral complex (V1) that hydrolyzes ATP and a membrane integral complex (V0) that translocates protons. V-ATPase is responsible for acidifying and maintaining the pH of intracellular compartments.</text>
</comment>
<sequence>MARAVSEEGALVAVIADEDTITGFLLAGVGDVDIRKRSNFLIVDSKTTVRQIEASFKEFTARDDVAIVLISQPIANMIRHVVANHSKPIPAVLEIPSKDSPYDPNQDSLLNRVKHLLGMA</sequence>
<keyword evidence="3 5" id="KW-0375">Hydrogen ion transport</keyword>
<dbReference type="AlphaFoldDB" id="A0A2V0P6R0"/>
<dbReference type="SUPFAM" id="SSF159468">
    <property type="entry name" value="AtpF-like"/>
    <property type="match status" value="1"/>
</dbReference>
<evidence type="ECO:0000256" key="4">
    <source>
        <dbReference type="ARBA" id="ARBA00023065"/>
    </source>
</evidence>
<keyword evidence="4 5" id="KW-0406">Ion transport</keyword>
<dbReference type="InterPro" id="IPR008218">
    <property type="entry name" value="ATPase_V1-cplx_f_g_su"/>
</dbReference>
<keyword evidence="7" id="KW-1185">Reference proteome</keyword>
<evidence type="ECO:0000256" key="5">
    <source>
        <dbReference type="PIRNR" id="PIRNR015945"/>
    </source>
</evidence>
<evidence type="ECO:0000313" key="7">
    <source>
        <dbReference type="Proteomes" id="UP000247498"/>
    </source>
</evidence>
<reference evidence="6 7" key="1">
    <citation type="journal article" date="2018" name="Sci. Rep.">
        <title>Raphidocelis subcapitata (=Pseudokirchneriella subcapitata) provides an insight into genome evolution and environmental adaptations in the Sphaeropleales.</title>
        <authorList>
            <person name="Suzuki S."/>
            <person name="Yamaguchi H."/>
            <person name="Nakajima N."/>
            <person name="Kawachi M."/>
        </authorList>
    </citation>
    <scope>NUCLEOTIDE SEQUENCE [LARGE SCALE GENOMIC DNA]</scope>
    <source>
        <strain evidence="6 7">NIES-35</strain>
    </source>
</reference>
<comment type="caution">
    <text evidence="6">The sequence shown here is derived from an EMBL/GenBank/DDBJ whole genome shotgun (WGS) entry which is preliminary data.</text>
</comment>
<dbReference type="STRING" id="307507.A0A2V0P6R0"/>
<dbReference type="FunCoup" id="A0A2V0P6R0">
    <property type="interactions" value="1957"/>
</dbReference>
<dbReference type="GO" id="GO:0033180">
    <property type="term" value="C:proton-transporting V-type ATPase, V1 domain"/>
    <property type="evidence" value="ECO:0007669"/>
    <property type="project" value="InterPro"/>
</dbReference>
<gene>
    <name evidence="6" type="ORF">Rsub_08532</name>
</gene>
<dbReference type="FunFam" id="3.40.50.10580:FF:000004">
    <property type="entry name" value="V-type proton ATPase subunit F"/>
    <property type="match status" value="1"/>
</dbReference>
<protein>
    <recommendedName>
        <fullName evidence="5">V-type proton ATPase subunit F</fullName>
    </recommendedName>
</protein>
<organism evidence="6 7">
    <name type="scientific">Raphidocelis subcapitata</name>
    <dbReference type="NCBI Taxonomy" id="307507"/>
    <lineage>
        <taxon>Eukaryota</taxon>
        <taxon>Viridiplantae</taxon>
        <taxon>Chlorophyta</taxon>
        <taxon>core chlorophytes</taxon>
        <taxon>Chlorophyceae</taxon>
        <taxon>CS clade</taxon>
        <taxon>Sphaeropleales</taxon>
        <taxon>Selenastraceae</taxon>
        <taxon>Raphidocelis</taxon>
    </lineage>
</organism>
<dbReference type="InParanoid" id="A0A2V0P6R0"/>
<keyword evidence="2 5" id="KW-0813">Transport</keyword>
<dbReference type="OrthoDB" id="10261947at2759"/>
<dbReference type="Proteomes" id="UP000247498">
    <property type="component" value="Unassembled WGS sequence"/>
</dbReference>
<dbReference type="Pfam" id="PF01990">
    <property type="entry name" value="ATP-synt_F"/>
    <property type="match status" value="1"/>
</dbReference>
<dbReference type="PIRSF" id="PIRSF015945">
    <property type="entry name" value="ATPase_V1_F_euk"/>
    <property type="match status" value="1"/>
</dbReference>
<comment type="subunit">
    <text evidence="5">V-ATPase is a heteromultimeric enzyme made up of two complexes: the ATP-hydrolytic V1 complex and the proton translocation V0 complex.</text>
</comment>
<dbReference type="Gene3D" id="3.40.50.10580">
    <property type="entry name" value="ATPase, V1 complex, subunit F"/>
    <property type="match status" value="1"/>
</dbReference>
<proteinExistence type="inferred from homology"/>
<evidence type="ECO:0000256" key="2">
    <source>
        <dbReference type="ARBA" id="ARBA00022448"/>
    </source>
</evidence>
<evidence type="ECO:0000256" key="1">
    <source>
        <dbReference type="ARBA" id="ARBA00010148"/>
    </source>
</evidence>
<evidence type="ECO:0000313" key="6">
    <source>
        <dbReference type="EMBL" id="GBF95551.1"/>
    </source>
</evidence>
<name>A0A2V0P6R0_9CHLO</name>
<dbReference type="InterPro" id="IPR036906">
    <property type="entry name" value="ATPase_V1_fsu_sf"/>
</dbReference>
<dbReference type="PANTHER" id="PTHR13861">
    <property type="entry name" value="VACUOLAR ATP SYNTHASE SUBUNIT F"/>
    <property type="match status" value="1"/>
</dbReference>
<comment type="similarity">
    <text evidence="1 5">Belongs to the V-ATPase F subunit family.</text>
</comment>
<dbReference type="PANTHER" id="PTHR13861:SF2">
    <property type="entry name" value="V-TYPE PROTON ATPASE SUBUNIT F"/>
    <property type="match status" value="1"/>
</dbReference>